<dbReference type="InterPro" id="IPR011877">
    <property type="entry name" value="Ribokinase"/>
</dbReference>
<dbReference type="NCBIfam" id="TIGR02152">
    <property type="entry name" value="D_ribokin_bact"/>
    <property type="match status" value="1"/>
</dbReference>
<evidence type="ECO:0000256" key="5">
    <source>
        <dbReference type="ARBA" id="ARBA00022777"/>
    </source>
</evidence>
<proteinExistence type="inferred from homology"/>
<dbReference type="PANTHER" id="PTHR10584:SF166">
    <property type="entry name" value="RIBOKINASE"/>
    <property type="match status" value="1"/>
</dbReference>
<dbReference type="InterPro" id="IPR002139">
    <property type="entry name" value="Ribo/fructo_kinase"/>
</dbReference>
<dbReference type="InterPro" id="IPR011611">
    <property type="entry name" value="PfkB_dom"/>
</dbReference>
<dbReference type="EMBL" id="DSMG01000053">
    <property type="protein sequence ID" value="HDX30805.1"/>
    <property type="molecule type" value="Genomic_DNA"/>
</dbReference>
<dbReference type="GO" id="GO:0019303">
    <property type="term" value="P:D-ribose catabolic process"/>
    <property type="evidence" value="ECO:0007669"/>
    <property type="project" value="UniProtKB-UniRule"/>
</dbReference>
<comment type="subcellular location">
    <subcellularLocation>
        <location evidence="11">Cytoplasm</location>
    </subcellularLocation>
</comment>
<dbReference type="FunFam" id="3.40.1190.20:FF:000010">
    <property type="entry name" value="Ribokinase"/>
    <property type="match status" value="1"/>
</dbReference>
<dbReference type="AlphaFoldDB" id="A0A7C1JNN9"/>
<evidence type="ECO:0000256" key="2">
    <source>
        <dbReference type="ARBA" id="ARBA00022679"/>
    </source>
</evidence>
<evidence type="ECO:0000256" key="9">
    <source>
        <dbReference type="ARBA" id="ARBA00023277"/>
    </source>
</evidence>
<keyword evidence="1 11" id="KW-0963">Cytoplasm</keyword>
<evidence type="ECO:0000256" key="7">
    <source>
        <dbReference type="ARBA" id="ARBA00022842"/>
    </source>
</evidence>
<comment type="pathway">
    <text evidence="11">Carbohydrate metabolism; D-ribose degradation; D-ribose 5-phosphate from beta-D-ribopyranose: step 2/2.</text>
</comment>
<comment type="activity regulation">
    <text evidence="11">Activated by a monovalent cation that binds near, but not in, the active site. The most likely occupant of the site in vivo is potassium. Ion binding induces a conformational change that may alter substrate affinity.</text>
</comment>
<keyword evidence="2 11" id="KW-0808">Transferase</keyword>
<dbReference type="Gene3D" id="3.40.1190.20">
    <property type="match status" value="1"/>
</dbReference>
<dbReference type="CDD" id="cd01174">
    <property type="entry name" value="ribokinase"/>
    <property type="match status" value="1"/>
</dbReference>
<feature type="binding site" evidence="11">
    <location>
        <position position="288"/>
    </location>
    <ligand>
        <name>K(+)</name>
        <dbReference type="ChEBI" id="CHEBI:29103"/>
    </ligand>
</feature>
<evidence type="ECO:0000256" key="12">
    <source>
        <dbReference type="NCBIfam" id="TIGR02152"/>
    </source>
</evidence>
<feature type="binding site" evidence="11">
    <location>
        <position position="279"/>
    </location>
    <ligand>
        <name>ATP</name>
        <dbReference type="ChEBI" id="CHEBI:30616"/>
    </ligand>
</feature>
<dbReference type="GO" id="GO:0005524">
    <property type="term" value="F:ATP binding"/>
    <property type="evidence" value="ECO:0007669"/>
    <property type="project" value="UniProtKB-UniRule"/>
</dbReference>
<comment type="function">
    <text evidence="11">Catalyzes the phosphorylation of ribose at O-5 in a reaction requiring ATP and magnesium. The resulting D-ribose-5-phosphate can then be used either for sythesis of nucleotides, histidine, and tryptophan, or as a component of the pentose phosphate pathway.</text>
</comment>
<keyword evidence="7 11" id="KW-0460">Magnesium</keyword>
<comment type="caution">
    <text evidence="11">Lacks conserved residue(s) required for the propagation of feature annotation.</text>
</comment>
<feature type="binding site" evidence="11">
    <location>
        <position position="142"/>
    </location>
    <ligand>
        <name>substrate</name>
    </ligand>
</feature>
<evidence type="ECO:0000256" key="10">
    <source>
        <dbReference type="ARBA" id="ARBA00051363"/>
    </source>
</evidence>
<evidence type="ECO:0000313" key="14">
    <source>
        <dbReference type="EMBL" id="HDX30805.1"/>
    </source>
</evidence>
<keyword evidence="5 11" id="KW-0418">Kinase</keyword>
<name>A0A7C1JNN9_9CHLR</name>
<dbReference type="GO" id="GO:0005829">
    <property type="term" value="C:cytosol"/>
    <property type="evidence" value="ECO:0007669"/>
    <property type="project" value="TreeGrafter"/>
</dbReference>
<evidence type="ECO:0000256" key="3">
    <source>
        <dbReference type="ARBA" id="ARBA00022723"/>
    </source>
</evidence>
<feature type="binding site" evidence="11">
    <location>
        <position position="251"/>
    </location>
    <ligand>
        <name>K(+)</name>
        <dbReference type="ChEBI" id="CHEBI:29103"/>
    </ligand>
</feature>
<comment type="catalytic activity">
    <reaction evidence="10">
        <text>2-deoxy-D-ribose + ATP = 2-deoxy-D-ribose 5-phosphate + ADP + H(+)</text>
        <dbReference type="Rhea" id="RHEA:30871"/>
        <dbReference type="ChEBI" id="CHEBI:15378"/>
        <dbReference type="ChEBI" id="CHEBI:30616"/>
        <dbReference type="ChEBI" id="CHEBI:62877"/>
        <dbReference type="ChEBI" id="CHEBI:90761"/>
        <dbReference type="ChEBI" id="CHEBI:456216"/>
        <dbReference type="EC" id="2.7.1.229"/>
    </reaction>
    <physiologicalReaction direction="left-to-right" evidence="10">
        <dbReference type="Rhea" id="RHEA:30872"/>
    </physiologicalReaction>
</comment>
<comment type="catalytic activity">
    <reaction evidence="11">
        <text>D-ribose + ATP = D-ribose 5-phosphate + ADP + H(+)</text>
        <dbReference type="Rhea" id="RHEA:13697"/>
        <dbReference type="ChEBI" id="CHEBI:15378"/>
        <dbReference type="ChEBI" id="CHEBI:30616"/>
        <dbReference type="ChEBI" id="CHEBI:47013"/>
        <dbReference type="ChEBI" id="CHEBI:78346"/>
        <dbReference type="ChEBI" id="CHEBI:456216"/>
        <dbReference type="EC" id="2.7.1.15"/>
    </reaction>
</comment>
<evidence type="ECO:0000256" key="4">
    <source>
        <dbReference type="ARBA" id="ARBA00022741"/>
    </source>
</evidence>
<evidence type="ECO:0000256" key="6">
    <source>
        <dbReference type="ARBA" id="ARBA00022840"/>
    </source>
</evidence>
<dbReference type="HAMAP" id="MF_01987">
    <property type="entry name" value="Ribokinase"/>
    <property type="match status" value="1"/>
</dbReference>
<feature type="binding site" evidence="11">
    <location>
        <begin position="13"/>
        <end position="15"/>
    </location>
    <ligand>
        <name>substrate</name>
    </ligand>
</feature>
<accession>A0A7C1JNN9</accession>
<dbReference type="Pfam" id="PF00294">
    <property type="entry name" value="PfkB"/>
    <property type="match status" value="1"/>
</dbReference>
<keyword evidence="9 11" id="KW-0119">Carbohydrate metabolism</keyword>
<comment type="similarity">
    <text evidence="11">Belongs to the carbohydrate kinase PfkB family. Ribokinase subfamily.</text>
</comment>
<dbReference type="PANTHER" id="PTHR10584">
    <property type="entry name" value="SUGAR KINASE"/>
    <property type="match status" value="1"/>
</dbReference>
<keyword evidence="4 11" id="KW-0547">Nucleotide-binding</keyword>
<dbReference type="EC" id="2.7.1.15" evidence="11 12"/>
<evidence type="ECO:0000256" key="11">
    <source>
        <dbReference type="HAMAP-Rule" id="MF_01987"/>
    </source>
</evidence>
<evidence type="ECO:0000259" key="13">
    <source>
        <dbReference type="Pfam" id="PF00294"/>
    </source>
</evidence>
<feature type="domain" description="Carbohydrate kinase PfkB" evidence="13">
    <location>
        <begin position="5"/>
        <end position="296"/>
    </location>
</feature>
<keyword evidence="8 11" id="KW-0630">Potassium</keyword>
<comment type="caution">
    <text evidence="14">The sequence shown here is derived from an EMBL/GenBank/DDBJ whole genome shotgun (WGS) entry which is preliminary data.</text>
</comment>
<comment type="cofactor">
    <cofactor evidence="11">
        <name>Mg(2+)</name>
        <dbReference type="ChEBI" id="CHEBI:18420"/>
    </cofactor>
    <text evidence="11">Requires a divalent cation, most likely magnesium in vivo, as an electrophilic catalyst to aid phosphoryl group transfer. It is the chelate of the metal and the nucleotide that is the actual substrate.</text>
</comment>
<feature type="binding site" evidence="11">
    <location>
        <position position="294"/>
    </location>
    <ligand>
        <name>K(+)</name>
        <dbReference type="ChEBI" id="CHEBI:29103"/>
    </ligand>
</feature>
<keyword evidence="3 11" id="KW-0479">Metal-binding</keyword>
<feature type="binding site" evidence="11">
    <location>
        <position position="290"/>
    </location>
    <ligand>
        <name>K(+)</name>
        <dbReference type="ChEBI" id="CHEBI:29103"/>
    </ligand>
</feature>
<keyword evidence="6 11" id="KW-0067">ATP-binding</keyword>
<feature type="active site" description="Proton acceptor" evidence="11">
    <location>
        <position position="255"/>
    </location>
</feature>
<feature type="binding site" evidence="11">
    <location>
        <position position="285"/>
    </location>
    <ligand>
        <name>K(+)</name>
        <dbReference type="ChEBI" id="CHEBI:29103"/>
    </ligand>
</feature>
<comment type="subunit">
    <text evidence="11">Homodimer.</text>
</comment>
<dbReference type="PRINTS" id="PR00990">
    <property type="entry name" value="RIBOKINASE"/>
</dbReference>
<feature type="binding site" evidence="11">
    <location>
        <position position="255"/>
    </location>
    <ligand>
        <name>substrate</name>
    </ligand>
</feature>
<dbReference type="UniPathway" id="UPA00916">
    <property type="reaction ID" value="UER00889"/>
</dbReference>
<dbReference type="InterPro" id="IPR029056">
    <property type="entry name" value="Ribokinase-like"/>
</dbReference>
<feature type="binding site" evidence="11">
    <location>
        <begin position="223"/>
        <end position="228"/>
    </location>
    <ligand>
        <name>ATP</name>
        <dbReference type="ChEBI" id="CHEBI:30616"/>
    </ligand>
</feature>
<dbReference type="GO" id="GO:0004747">
    <property type="term" value="F:ribokinase activity"/>
    <property type="evidence" value="ECO:0007669"/>
    <property type="project" value="UniProtKB-UniRule"/>
</dbReference>
<organism evidence="14">
    <name type="scientific">Caldilinea aerophila</name>
    <dbReference type="NCBI Taxonomy" id="133453"/>
    <lineage>
        <taxon>Bacteria</taxon>
        <taxon>Bacillati</taxon>
        <taxon>Chloroflexota</taxon>
        <taxon>Caldilineae</taxon>
        <taxon>Caldilineales</taxon>
        <taxon>Caldilineaceae</taxon>
        <taxon>Caldilinea</taxon>
    </lineage>
</organism>
<evidence type="ECO:0000256" key="1">
    <source>
        <dbReference type="ARBA" id="ARBA00022490"/>
    </source>
</evidence>
<feature type="binding site" evidence="11">
    <location>
        <position position="249"/>
    </location>
    <ligand>
        <name>K(+)</name>
        <dbReference type="ChEBI" id="CHEBI:29103"/>
    </ligand>
</feature>
<feature type="binding site" evidence="11">
    <location>
        <position position="187"/>
    </location>
    <ligand>
        <name>ATP</name>
        <dbReference type="ChEBI" id="CHEBI:30616"/>
    </ligand>
</feature>
<evidence type="ECO:0000256" key="8">
    <source>
        <dbReference type="ARBA" id="ARBA00022958"/>
    </source>
</evidence>
<gene>
    <name evidence="11 14" type="primary">rbsK</name>
    <name evidence="14" type="ORF">ENQ20_04850</name>
</gene>
<reference evidence="14" key="1">
    <citation type="journal article" date="2020" name="mSystems">
        <title>Genome- and Community-Level Interaction Insights into Carbon Utilization and Element Cycling Functions of Hydrothermarchaeota in Hydrothermal Sediment.</title>
        <authorList>
            <person name="Zhou Z."/>
            <person name="Liu Y."/>
            <person name="Xu W."/>
            <person name="Pan J."/>
            <person name="Luo Z.H."/>
            <person name="Li M."/>
        </authorList>
    </citation>
    <scope>NUCLEOTIDE SEQUENCE [LARGE SCALE GENOMIC DNA]</scope>
    <source>
        <strain evidence="14">SpSt-289</strain>
    </source>
</reference>
<feature type="binding site" evidence="11">
    <location>
        <begin position="254"/>
        <end position="255"/>
    </location>
    <ligand>
        <name>ATP</name>
        <dbReference type="ChEBI" id="CHEBI:30616"/>
    </ligand>
</feature>
<sequence>MSAPSICVVGSINLDMNAYVERFPRPGETLHGRRFTTGYGGKGANQAVMAARLGAKVSMVGRIGGDIFGHDMRRNLESEGICTDFVRESKGVSSGVAVITIDEQGQNQIIVIPGANGLVTAADVEEAQAAITGAQVLLCQMEVPMEANLAALRIARNAGVTTIFNSAPVSSEVPEEVYRLSDIFCPNESEAELLTGVPVHTLDDARLAASMIVTRGARAALITLGAQGCLYVTADQEEHVPAPRVKAVDTTGAGDAFVGSLAHFLAAGLPVLEAIARANAIAAISVQHPGTQASYPRRADLPETLLR</sequence>
<protein>
    <recommendedName>
        <fullName evidence="11 12">Ribokinase</fullName>
        <shortName evidence="11">RK</shortName>
        <ecNumber evidence="11 12">2.7.1.15</ecNumber>
    </recommendedName>
</protein>
<dbReference type="GO" id="GO:0046872">
    <property type="term" value="F:metal ion binding"/>
    <property type="evidence" value="ECO:0007669"/>
    <property type="project" value="UniProtKB-KW"/>
</dbReference>
<dbReference type="SUPFAM" id="SSF53613">
    <property type="entry name" value="Ribokinase-like"/>
    <property type="match status" value="1"/>
</dbReference>
<feature type="binding site" evidence="11">
    <location>
        <begin position="41"/>
        <end position="45"/>
    </location>
    <ligand>
        <name>substrate</name>
    </ligand>
</feature>